<dbReference type="SUPFAM" id="SSF56399">
    <property type="entry name" value="ADP-ribosylation"/>
    <property type="match status" value="1"/>
</dbReference>
<dbReference type="PROSITE" id="PS51059">
    <property type="entry name" value="PARP_CATALYTIC"/>
    <property type="match status" value="1"/>
</dbReference>
<accession>A0AAV7F8S8</accession>
<dbReference type="Proteomes" id="UP000825729">
    <property type="component" value="Unassembled WGS sequence"/>
</dbReference>
<protein>
    <recommendedName>
        <fullName evidence="11">Poly [ADP-ribose] polymerase</fullName>
    </recommendedName>
</protein>
<evidence type="ECO:0000256" key="3">
    <source>
        <dbReference type="ARBA" id="ARBA00023016"/>
    </source>
</evidence>
<keyword evidence="3" id="KW-0346">Stress response</keyword>
<evidence type="ECO:0000313" key="10">
    <source>
        <dbReference type="Proteomes" id="UP000825729"/>
    </source>
</evidence>
<dbReference type="PROSITE" id="PS51879">
    <property type="entry name" value="RST"/>
    <property type="match status" value="1"/>
</dbReference>
<feature type="domain" description="WWE" evidence="6">
    <location>
        <begin position="67"/>
        <end position="142"/>
    </location>
</feature>
<feature type="domain" description="RST" evidence="8">
    <location>
        <begin position="694"/>
        <end position="763"/>
    </location>
</feature>
<dbReference type="GO" id="GO:0003950">
    <property type="term" value="F:NAD+ poly-ADP-ribosyltransferase activity"/>
    <property type="evidence" value="ECO:0007669"/>
    <property type="project" value="InterPro"/>
</dbReference>
<keyword evidence="4" id="KW-0539">Nucleus</keyword>
<dbReference type="EMBL" id="JAINDJ010000002">
    <property type="protein sequence ID" value="KAG9456476.1"/>
    <property type="molecule type" value="Genomic_DNA"/>
</dbReference>
<dbReference type="InterPro" id="IPR057823">
    <property type="entry name" value="WWE_RCD1"/>
</dbReference>
<evidence type="ECO:0008006" key="11">
    <source>
        <dbReference type="Google" id="ProtNLM"/>
    </source>
</evidence>
<dbReference type="SUPFAM" id="SSF117839">
    <property type="entry name" value="WWE domain"/>
    <property type="match status" value="1"/>
</dbReference>
<dbReference type="AlphaFoldDB" id="A0AAV7F8S8"/>
<dbReference type="Pfam" id="PF23467">
    <property type="entry name" value="WWE_5"/>
    <property type="match status" value="1"/>
</dbReference>
<dbReference type="InterPro" id="IPR022003">
    <property type="entry name" value="RST"/>
</dbReference>
<gene>
    <name evidence="9" type="ORF">H6P81_000984</name>
</gene>
<dbReference type="Pfam" id="PF12174">
    <property type="entry name" value="RST"/>
    <property type="match status" value="1"/>
</dbReference>
<dbReference type="Gene3D" id="3.90.228.10">
    <property type="match status" value="1"/>
</dbReference>
<evidence type="ECO:0000313" key="9">
    <source>
        <dbReference type="EMBL" id="KAG9456476.1"/>
    </source>
</evidence>
<keyword evidence="10" id="KW-1185">Reference proteome</keyword>
<evidence type="ECO:0000259" key="6">
    <source>
        <dbReference type="PROSITE" id="PS50918"/>
    </source>
</evidence>
<feature type="domain" description="PARP catalytic" evidence="7">
    <location>
        <begin position="429"/>
        <end position="649"/>
    </location>
</feature>
<feature type="compositionally biased region" description="Basic and acidic residues" evidence="5">
    <location>
        <begin position="191"/>
        <end position="202"/>
    </location>
</feature>
<dbReference type="InterPro" id="IPR037197">
    <property type="entry name" value="WWE_dom_sf"/>
</dbReference>
<proteinExistence type="predicted"/>
<reference evidence="9 10" key="1">
    <citation type="submission" date="2021-07" db="EMBL/GenBank/DDBJ databases">
        <title>The Aristolochia fimbriata genome: insights into angiosperm evolution, floral development and chemical biosynthesis.</title>
        <authorList>
            <person name="Jiao Y."/>
        </authorList>
    </citation>
    <scope>NUCLEOTIDE SEQUENCE [LARGE SCALE GENOMIC DNA]</scope>
    <source>
        <strain evidence="9">IBCAS-2021</strain>
        <tissue evidence="9">Leaf</tissue>
    </source>
</reference>
<comment type="caution">
    <text evidence="9">The sequence shown here is derived from an EMBL/GenBank/DDBJ whole genome shotgun (WGS) entry which is preliminary data.</text>
</comment>
<dbReference type="PANTHER" id="PTHR32263:SF19">
    <property type="entry name" value="OS03G0230300 PROTEIN"/>
    <property type="match status" value="1"/>
</dbReference>
<evidence type="ECO:0000256" key="2">
    <source>
        <dbReference type="ARBA" id="ARBA00022473"/>
    </source>
</evidence>
<keyword evidence="2" id="KW-0217">Developmental protein</keyword>
<comment type="subcellular location">
    <subcellularLocation>
        <location evidence="1">Nucleus</location>
    </subcellularLocation>
</comment>
<dbReference type="PROSITE" id="PS50918">
    <property type="entry name" value="WWE"/>
    <property type="match status" value="1"/>
</dbReference>
<dbReference type="InterPro" id="IPR044964">
    <property type="entry name" value="RCD1/SRO1-5"/>
</dbReference>
<dbReference type="InterPro" id="IPR012317">
    <property type="entry name" value="Poly(ADP-ribose)pol_cat_dom"/>
</dbReference>
<organism evidence="9 10">
    <name type="scientific">Aristolochia fimbriata</name>
    <name type="common">White veined hardy Dutchman's pipe vine</name>
    <dbReference type="NCBI Taxonomy" id="158543"/>
    <lineage>
        <taxon>Eukaryota</taxon>
        <taxon>Viridiplantae</taxon>
        <taxon>Streptophyta</taxon>
        <taxon>Embryophyta</taxon>
        <taxon>Tracheophyta</taxon>
        <taxon>Spermatophyta</taxon>
        <taxon>Magnoliopsida</taxon>
        <taxon>Magnoliidae</taxon>
        <taxon>Piperales</taxon>
        <taxon>Aristolochiaceae</taxon>
        <taxon>Aristolochia</taxon>
    </lineage>
</organism>
<evidence type="ECO:0000256" key="4">
    <source>
        <dbReference type="ARBA" id="ARBA00023242"/>
    </source>
</evidence>
<name>A0AAV7F8S8_ARIFI</name>
<evidence type="ECO:0000256" key="5">
    <source>
        <dbReference type="SAM" id="MobiDB-lite"/>
    </source>
</evidence>
<evidence type="ECO:0000256" key="1">
    <source>
        <dbReference type="ARBA" id="ARBA00004123"/>
    </source>
</evidence>
<dbReference type="PANTHER" id="PTHR32263">
    <property type="entry name" value="INACTIVE POLY [ADP-RIBOSE] POLYMERASE SRO4-RELATED"/>
    <property type="match status" value="1"/>
</dbReference>
<sequence>MMMKSQSGKYIVATPKKGNVYSAKVVLNRKKDASFGGKSENTILIPNGQSCVAPNQSPPPDCLTLLENRENFDKSAVPARVMFFQSGKWNDFPAEGLEEFKQAFTAKKLCVLVETERSRYLVDFLRMLQFDLETGVERSVAWIDVNGKCFFPKTFVGGENTTMDLNALKLEIEINIDKSEDSGRAGGDSDAQSKTKAQEGGENRPQQVDVKLCGGDAAAGKTDSDERPREREGSSERVACNIVFDKACIVKRDVGVVCDAKAREGGCQKGNGISTCKVDMEEEGAKHEALDGCTKEIPGKVGHARSGGERDEIFARIPDLNKREADFEDNDAVDTALIPGNVGESPADNCNAATLKAVISVKDNQTDNVNTFGVQNVPCAEITEKGANDTSRQRAIDCNIGPAGTKDEDQVLGLGKRACYYKFPEPVTLHEKPGFSSMGIVLAKLSENNKAYVSVKNLFLGGMTKMDQNTKVKAVYWCSHASPMGSARLEAFQKTVQMTKATRGNANVRLAWYGSTPNIIESTVVHGFSKVGTWSGATPYGIGIYLTPENHPYVSASSSEPDVGNEFHVVLCRVVMGNMEEVELGSRQFHPSKESFDNGVDNLKEPKWFIVWSTYMNTHILPEYVVSFTVSRQLQEMWKKNLIRHYVTVPQHHSAPREIPSAILSASLPPVSGVRGRQCSLVNGQGRRQERAPFRGLPPNLSFPALFSAMRGHVPQETLELLEKAYRDFKDGKFSNDRLARMAISIAGSESIFAALHRIGRQV</sequence>
<dbReference type="InterPro" id="IPR004170">
    <property type="entry name" value="WWE_dom"/>
</dbReference>
<feature type="compositionally biased region" description="Basic and acidic residues" evidence="5">
    <location>
        <begin position="222"/>
        <end position="235"/>
    </location>
</feature>
<evidence type="ECO:0000259" key="7">
    <source>
        <dbReference type="PROSITE" id="PS51059"/>
    </source>
</evidence>
<evidence type="ECO:0000259" key="8">
    <source>
        <dbReference type="PROSITE" id="PS51879"/>
    </source>
</evidence>
<dbReference type="GO" id="GO:0005634">
    <property type="term" value="C:nucleus"/>
    <property type="evidence" value="ECO:0007669"/>
    <property type="project" value="UniProtKB-SubCell"/>
</dbReference>
<feature type="region of interest" description="Disordered" evidence="5">
    <location>
        <begin position="179"/>
        <end position="235"/>
    </location>
</feature>